<dbReference type="InterPro" id="IPR009057">
    <property type="entry name" value="Homeodomain-like_sf"/>
</dbReference>
<sequence length="747" mass="87279">MEDDLNFKCTATHNSLKRKRKHKSQTNQKYDENEGLSFAKISEALPSEINEGHKVKRKKNKRTKKNSKEFETKERGKKRKQSSDLLEEDSEPAARLYKEEGGTAHSFIVKKQKTITAEQDEVEEWNTENVMEQYRKKKRKHSSDLQEEDSEPAARLYKEKGLGDHFITCDTAHSFIIKKQKTITAEQDEVEEWNTENVMEEHHKKKKKKRKHSSDLQEEDSEPAARLYKEEGLVNHFITCDTAHFFIEKKQKTITAEQDEVEEWNTEHVIEEHRKKKKKKKKMKNRIRSSEDKVKEEIVEPSCPNVEILNSENEGESLSCSLAKKLKKKRKLQLSLMSKSSGKIASVETAQEETQPVTSLNLLDCHEAALKKMEEFIPHVRSLCHTTVLSLLKNDLPRFQVFKKLGIPIKHGRFTMEENQQIQKNVEIFLELTGIDCADKLFNPNRYPEESAAIKQAKLQNQFLLQIAEGIPRTCKLVLMRAEKIFNIYNYKGRYTKEEERKLREYHATCGNNWKAIGELMCRSNHSIALKYSQLKTAACRGPWTKEETTRLLMAIEEVILNSDDPLLISEIEAESSQEFLSVLREKLYKGISWVEVEAKVGTRNWMQCKSKWTDLLTTKMTQGQKVYSGYKGLQAKINMIKRLYEMQLEDSNEVNWEELADCIGDVPPSYVQAKFYKLKACRVPNWNKKTFPEIIDFLYENTLPEFEERLSKTEKKFAKALCNQQKQTVFRICDIFQYEYCDSENE</sequence>
<feature type="compositionally biased region" description="Basic residues" evidence="2">
    <location>
        <begin position="203"/>
        <end position="212"/>
    </location>
</feature>
<dbReference type="PANTHER" id="PTHR46760">
    <property type="entry name" value="TRANSCRIPTION TERMINATION FACTOR 1"/>
    <property type="match status" value="1"/>
</dbReference>
<dbReference type="AlphaFoldDB" id="A0A6P8SCK4"/>
<feature type="coiled-coil region" evidence="1">
    <location>
        <begin position="247"/>
        <end position="300"/>
    </location>
</feature>
<proteinExistence type="predicted"/>
<dbReference type="PROSITE" id="PS50090">
    <property type="entry name" value="MYB_LIKE"/>
    <property type="match status" value="1"/>
</dbReference>
<dbReference type="Gene3D" id="1.10.10.60">
    <property type="entry name" value="Homeodomain-like"/>
    <property type="match status" value="2"/>
</dbReference>
<dbReference type="RefSeq" id="XP_033816370.1">
    <property type="nucleotide sequence ID" value="XM_033960479.1"/>
</dbReference>
<dbReference type="InterPro" id="IPR053078">
    <property type="entry name" value="TTF1-like"/>
</dbReference>
<evidence type="ECO:0000259" key="4">
    <source>
        <dbReference type="PROSITE" id="PS51294"/>
    </source>
</evidence>
<dbReference type="PANTHER" id="PTHR46760:SF1">
    <property type="entry name" value="TRANSCRIPTION TERMINATION FACTOR 1"/>
    <property type="match status" value="1"/>
</dbReference>
<dbReference type="GO" id="GO:0005730">
    <property type="term" value="C:nucleolus"/>
    <property type="evidence" value="ECO:0007669"/>
    <property type="project" value="TreeGrafter"/>
</dbReference>
<organism evidence="5 6">
    <name type="scientific">Geotrypetes seraphini</name>
    <name type="common">Gaboon caecilian</name>
    <name type="synonym">Caecilia seraphini</name>
    <dbReference type="NCBI Taxonomy" id="260995"/>
    <lineage>
        <taxon>Eukaryota</taxon>
        <taxon>Metazoa</taxon>
        <taxon>Chordata</taxon>
        <taxon>Craniata</taxon>
        <taxon>Vertebrata</taxon>
        <taxon>Euteleostomi</taxon>
        <taxon>Amphibia</taxon>
        <taxon>Gymnophiona</taxon>
        <taxon>Geotrypetes</taxon>
    </lineage>
</organism>
<dbReference type="GO" id="GO:0006363">
    <property type="term" value="P:termination of RNA polymerase I transcription"/>
    <property type="evidence" value="ECO:0007669"/>
    <property type="project" value="TreeGrafter"/>
</dbReference>
<evidence type="ECO:0000256" key="1">
    <source>
        <dbReference type="SAM" id="Coils"/>
    </source>
</evidence>
<dbReference type="RefSeq" id="XP_033816371.1">
    <property type="nucleotide sequence ID" value="XM_033960480.1"/>
</dbReference>
<keyword evidence="1" id="KW-0175">Coiled coil</keyword>
<name>A0A6P8SCK4_GEOSA</name>
<protein>
    <submittedName>
        <fullName evidence="6 7">Transcription termination factor 1 isoform X1</fullName>
    </submittedName>
</protein>
<dbReference type="GO" id="GO:0003682">
    <property type="term" value="F:chromatin binding"/>
    <property type="evidence" value="ECO:0007669"/>
    <property type="project" value="TreeGrafter"/>
</dbReference>
<evidence type="ECO:0000313" key="5">
    <source>
        <dbReference type="Proteomes" id="UP000515159"/>
    </source>
</evidence>
<feature type="region of interest" description="Disordered" evidence="2">
    <location>
        <begin position="1"/>
        <end position="152"/>
    </location>
</feature>
<dbReference type="CTD" id="7270"/>
<accession>A0A6P8SCK4</accession>
<dbReference type="SMART" id="SM00717">
    <property type="entry name" value="SANT"/>
    <property type="match status" value="2"/>
</dbReference>
<evidence type="ECO:0000313" key="8">
    <source>
        <dbReference type="RefSeq" id="XP_033816372.1"/>
    </source>
</evidence>
<dbReference type="SUPFAM" id="SSF46689">
    <property type="entry name" value="Homeodomain-like"/>
    <property type="match status" value="1"/>
</dbReference>
<gene>
    <name evidence="6 7 8" type="primary">TTF1</name>
</gene>
<dbReference type="PROSITE" id="PS51294">
    <property type="entry name" value="HTH_MYB"/>
    <property type="match status" value="1"/>
</dbReference>
<evidence type="ECO:0000313" key="7">
    <source>
        <dbReference type="RefSeq" id="XP_033816371.1"/>
    </source>
</evidence>
<keyword evidence="5" id="KW-1185">Reference proteome</keyword>
<feature type="compositionally biased region" description="Basic residues" evidence="2">
    <location>
        <begin position="54"/>
        <end position="65"/>
    </location>
</feature>
<dbReference type="Proteomes" id="UP000515159">
    <property type="component" value="Chromosome 10"/>
</dbReference>
<feature type="domain" description="HTH myb-type" evidence="4">
    <location>
        <begin position="492"/>
        <end position="540"/>
    </location>
</feature>
<evidence type="ECO:0000256" key="2">
    <source>
        <dbReference type="SAM" id="MobiDB-lite"/>
    </source>
</evidence>
<dbReference type="InterPro" id="IPR017930">
    <property type="entry name" value="Myb_dom"/>
</dbReference>
<dbReference type="CDD" id="cd00167">
    <property type="entry name" value="SANT"/>
    <property type="match status" value="1"/>
</dbReference>
<evidence type="ECO:0000313" key="6">
    <source>
        <dbReference type="RefSeq" id="XP_033816370.1"/>
    </source>
</evidence>
<feature type="domain" description="Myb-like" evidence="3">
    <location>
        <begin position="536"/>
        <end position="617"/>
    </location>
</feature>
<dbReference type="RefSeq" id="XP_033816372.1">
    <property type="nucleotide sequence ID" value="XM_033960481.1"/>
</dbReference>
<dbReference type="InterPro" id="IPR001005">
    <property type="entry name" value="SANT/Myb"/>
</dbReference>
<dbReference type="OrthoDB" id="5812619at2759"/>
<dbReference type="GeneID" id="117367681"/>
<feature type="compositionally biased region" description="Basic residues" evidence="2">
    <location>
        <begin position="15"/>
        <end position="24"/>
    </location>
</feature>
<evidence type="ECO:0000259" key="3">
    <source>
        <dbReference type="PROSITE" id="PS50090"/>
    </source>
</evidence>
<dbReference type="KEGG" id="gsh:117367681"/>
<dbReference type="Pfam" id="PF13921">
    <property type="entry name" value="Myb_DNA-bind_6"/>
    <property type="match status" value="1"/>
</dbReference>
<feature type="region of interest" description="Disordered" evidence="2">
    <location>
        <begin position="194"/>
        <end position="223"/>
    </location>
</feature>
<reference evidence="6 7" key="1">
    <citation type="submission" date="2025-04" db="UniProtKB">
        <authorList>
            <consortium name="RefSeq"/>
        </authorList>
    </citation>
    <scope>IDENTIFICATION</scope>
</reference>